<gene>
    <name evidence="2" type="ORF">BT62DRAFT_226072</name>
</gene>
<protein>
    <submittedName>
        <fullName evidence="2">Uncharacterized protein</fullName>
    </submittedName>
</protein>
<dbReference type="GeneID" id="66102421"/>
<accession>A0A9P7VP25</accession>
<reference evidence="2" key="1">
    <citation type="submission" date="2020-11" db="EMBL/GenBank/DDBJ databases">
        <title>Adaptations for nitrogen fixation in a non-lichenized fungal sporocarp promotes dispersal by wood-feeding termites.</title>
        <authorList>
            <consortium name="DOE Joint Genome Institute"/>
            <person name="Koch R.A."/>
            <person name="Yoon G."/>
            <person name="Arayal U."/>
            <person name="Lail K."/>
            <person name="Amirebrahimi M."/>
            <person name="Labutti K."/>
            <person name="Lipzen A."/>
            <person name="Riley R."/>
            <person name="Barry K."/>
            <person name="Henrissat B."/>
            <person name="Grigoriev I.V."/>
            <person name="Herr J.R."/>
            <person name="Aime M.C."/>
        </authorList>
    </citation>
    <scope>NUCLEOTIDE SEQUENCE</scope>
    <source>
        <strain evidence="2">MCA 3950</strain>
    </source>
</reference>
<dbReference type="AlphaFoldDB" id="A0A9P7VP25"/>
<feature type="region of interest" description="Disordered" evidence="1">
    <location>
        <begin position="26"/>
        <end position="96"/>
    </location>
</feature>
<dbReference type="RefSeq" id="XP_043038263.1">
    <property type="nucleotide sequence ID" value="XM_043180125.1"/>
</dbReference>
<name>A0A9P7VP25_9AGAR</name>
<feature type="compositionally biased region" description="Acidic residues" evidence="1">
    <location>
        <begin position="27"/>
        <end position="39"/>
    </location>
</feature>
<comment type="caution">
    <text evidence="2">The sequence shown here is derived from an EMBL/GenBank/DDBJ whole genome shotgun (WGS) entry which is preliminary data.</text>
</comment>
<sequence length="179" mass="20057">MQAEVAVLDPTYSGWNRPPIGYVWDVYESETEEDEDAHEDDPTTREGFWDPSQDDITFPSDYEDDMKGIDGDLDDEAGTENDAENSVGEYEMDESDETINGTVIVRHEDDIAGSDFDSDKELSGGRIRLRAERYEIPIGCVSNNFKFYSCLSSDSSDEHFIPQNDRILAGEQCGVSDGL</sequence>
<dbReference type="EMBL" id="MU250539">
    <property type="protein sequence ID" value="KAG7444763.1"/>
    <property type="molecule type" value="Genomic_DNA"/>
</dbReference>
<evidence type="ECO:0000256" key="1">
    <source>
        <dbReference type="SAM" id="MobiDB-lite"/>
    </source>
</evidence>
<proteinExistence type="predicted"/>
<dbReference type="OrthoDB" id="3063271at2759"/>
<evidence type="ECO:0000313" key="2">
    <source>
        <dbReference type="EMBL" id="KAG7444763.1"/>
    </source>
</evidence>
<organism evidence="2 3">
    <name type="scientific">Guyanagaster necrorhizus</name>
    <dbReference type="NCBI Taxonomy" id="856835"/>
    <lineage>
        <taxon>Eukaryota</taxon>
        <taxon>Fungi</taxon>
        <taxon>Dikarya</taxon>
        <taxon>Basidiomycota</taxon>
        <taxon>Agaricomycotina</taxon>
        <taxon>Agaricomycetes</taxon>
        <taxon>Agaricomycetidae</taxon>
        <taxon>Agaricales</taxon>
        <taxon>Marasmiineae</taxon>
        <taxon>Physalacriaceae</taxon>
        <taxon>Guyanagaster</taxon>
    </lineage>
</organism>
<keyword evidence="3" id="KW-1185">Reference proteome</keyword>
<feature type="compositionally biased region" description="Acidic residues" evidence="1">
    <location>
        <begin position="71"/>
        <end position="83"/>
    </location>
</feature>
<evidence type="ECO:0000313" key="3">
    <source>
        <dbReference type="Proteomes" id="UP000812287"/>
    </source>
</evidence>
<dbReference type="Proteomes" id="UP000812287">
    <property type="component" value="Unassembled WGS sequence"/>
</dbReference>